<dbReference type="EMBL" id="JABBPG010000006">
    <property type="protein sequence ID" value="NOU51715.1"/>
    <property type="molecule type" value="Genomic_DNA"/>
</dbReference>
<evidence type="ECO:0000259" key="1">
    <source>
        <dbReference type="PROSITE" id="PS50943"/>
    </source>
</evidence>
<evidence type="ECO:0000313" key="2">
    <source>
        <dbReference type="EMBL" id="NOU51715.1"/>
    </source>
</evidence>
<gene>
    <name evidence="2" type="ORF">HG263_14355</name>
</gene>
<keyword evidence="3" id="KW-1185">Reference proteome</keyword>
<dbReference type="Proteomes" id="UP000586305">
    <property type="component" value="Unassembled WGS sequence"/>
</dbReference>
<dbReference type="InterPro" id="IPR001387">
    <property type="entry name" value="Cro/C1-type_HTH"/>
</dbReference>
<accession>A0A849VEY2</accession>
<protein>
    <submittedName>
        <fullName evidence="2">Helix-turn-helix transcriptional regulator</fullName>
    </submittedName>
</protein>
<dbReference type="RefSeq" id="WP_171626777.1">
    <property type="nucleotide sequence ID" value="NZ_JABBPG010000006.1"/>
</dbReference>
<dbReference type="SUPFAM" id="SSF47413">
    <property type="entry name" value="lambda repressor-like DNA-binding domains"/>
    <property type="match status" value="1"/>
</dbReference>
<comment type="caution">
    <text evidence="2">The sequence shown here is derived from an EMBL/GenBank/DDBJ whole genome shotgun (WGS) entry which is preliminary data.</text>
</comment>
<dbReference type="Gene3D" id="1.10.260.40">
    <property type="entry name" value="lambda repressor-like DNA-binding domains"/>
    <property type="match status" value="1"/>
</dbReference>
<dbReference type="GO" id="GO:0003677">
    <property type="term" value="F:DNA binding"/>
    <property type="evidence" value="ECO:0007669"/>
    <property type="project" value="InterPro"/>
</dbReference>
<evidence type="ECO:0000313" key="3">
    <source>
        <dbReference type="Proteomes" id="UP000586305"/>
    </source>
</evidence>
<dbReference type="InterPro" id="IPR010982">
    <property type="entry name" value="Lambda_DNA-bd_dom_sf"/>
</dbReference>
<proteinExistence type="predicted"/>
<name>A0A849VEY2_9GAMM</name>
<feature type="domain" description="HTH cro/C1-type" evidence="1">
    <location>
        <begin position="23"/>
        <end position="79"/>
    </location>
</feature>
<sequence>MKNNLAVRKAQVDKFKGELQVGIRTLRKERGLTQKQFGAILGVDQATISNFESGKTVMSILQAYEVALVFGKDFTAPRLTMSNQLSSAR</sequence>
<dbReference type="AlphaFoldDB" id="A0A849VEY2"/>
<dbReference type="CDD" id="cd00093">
    <property type="entry name" value="HTH_XRE"/>
    <property type="match status" value="1"/>
</dbReference>
<dbReference type="SMART" id="SM00530">
    <property type="entry name" value="HTH_XRE"/>
    <property type="match status" value="1"/>
</dbReference>
<reference evidence="2 3" key="1">
    <citation type="submission" date="2020-04" db="EMBL/GenBank/DDBJ databases">
        <title>Pseudoalteromonas caenipelagi sp. nov., isolated from a tidal flat.</title>
        <authorList>
            <person name="Park S."/>
            <person name="Yoon J.-H."/>
        </authorList>
    </citation>
    <scope>NUCLEOTIDE SEQUENCE [LARGE SCALE GENOMIC DNA]</scope>
    <source>
        <strain evidence="2 3">JBTF-M23</strain>
    </source>
</reference>
<dbReference type="Pfam" id="PF01381">
    <property type="entry name" value="HTH_3"/>
    <property type="match status" value="1"/>
</dbReference>
<organism evidence="2 3">
    <name type="scientific">Pseudoalteromonas caenipelagi</name>
    <dbReference type="NCBI Taxonomy" id="2726988"/>
    <lineage>
        <taxon>Bacteria</taxon>
        <taxon>Pseudomonadati</taxon>
        <taxon>Pseudomonadota</taxon>
        <taxon>Gammaproteobacteria</taxon>
        <taxon>Alteromonadales</taxon>
        <taxon>Pseudoalteromonadaceae</taxon>
        <taxon>Pseudoalteromonas</taxon>
    </lineage>
</organism>
<dbReference type="PROSITE" id="PS50943">
    <property type="entry name" value="HTH_CROC1"/>
    <property type="match status" value="1"/>
</dbReference>